<evidence type="ECO:0008006" key="5">
    <source>
        <dbReference type="Google" id="ProtNLM"/>
    </source>
</evidence>
<sequence>MLDDMTHNNKTLWTVVGTVAAAVVIFLVLGFAVSWGLAAIFAIIMIPGAISVAIIARHPERTGGRSMLGISDPNTLLDPLTGRRDHSRK</sequence>
<organism evidence="3 4">
    <name type="scientific">Bifidobacterium callitrichos DSM 23973</name>
    <dbReference type="NCBI Taxonomy" id="1437609"/>
    <lineage>
        <taxon>Bacteria</taxon>
        <taxon>Bacillati</taxon>
        <taxon>Actinomycetota</taxon>
        <taxon>Actinomycetes</taxon>
        <taxon>Bifidobacteriales</taxon>
        <taxon>Bifidobacteriaceae</taxon>
        <taxon>Bifidobacterium</taxon>
    </lineage>
</organism>
<feature type="region of interest" description="Disordered" evidence="1">
    <location>
        <begin position="64"/>
        <end position="89"/>
    </location>
</feature>
<evidence type="ECO:0000256" key="1">
    <source>
        <dbReference type="SAM" id="MobiDB-lite"/>
    </source>
</evidence>
<protein>
    <recommendedName>
        <fullName evidence="5">Unassigned protein</fullName>
    </recommendedName>
</protein>
<feature type="transmembrane region" description="Helical" evidence="2">
    <location>
        <begin position="12"/>
        <end position="31"/>
    </location>
</feature>
<feature type="transmembrane region" description="Helical" evidence="2">
    <location>
        <begin position="37"/>
        <end position="56"/>
    </location>
</feature>
<dbReference type="eggNOG" id="ENOG50309YI">
    <property type="taxonomic scope" value="Bacteria"/>
</dbReference>
<evidence type="ECO:0000256" key="2">
    <source>
        <dbReference type="SAM" id="Phobius"/>
    </source>
</evidence>
<accession>A0A087A0Q4</accession>
<proteinExistence type="predicted"/>
<name>A0A087A0Q4_9BIFI</name>
<dbReference type="Proteomes" id="UP000029072">
    <property type="component" value="Unassembled WGS sequence"/>
</dbReference>
<dbReference type="EMBL" id="JGYS01000017">
    <property type="protein sequence ID" value="KFI52354.1"/>
    <property type="molecule type" value="Genomic_DNA"/>
</dbReference>
<reference evidence="3 4" key="1">
    <citation type="submission" date="2014-03" db="EMBL/GenBank/DDBJ databases">
        <title>Genomics of Bifidobacteria.</title>
        <authorList>
            <person name="Ventura M."/>
            <person name="Milani C."/>
            <person name="Lugli G.A."/>
        </authorList>
    </citation>
    <scope>NUCLEOTIDE SEQUENCE [LARGE SCALE GENOMIC DNA]</scope>
    <source>
        <strain evidence="3 4">DSM 23973</strain>
    </source>
</reference>
<gene>
    <name evidence="3" type="ORF">BCAL_1999</name>
</gene>
<evidence type="ECO:0000313" key="3">
    <source>
        <dbReference type="EMBL" id="KFI52354.1"/>
    </source>
</evidence>
<evidence type="ECO:0000313" key="4">
    <source>
        <dbReference type="Proteomes" id="UP000029072"/>
    </source>
</evidence>
<keyword evidence="2" id="KW-0472">Membrane</keyword>
<keyword evidence="2" id="KW-0812">Transmembrane</keyword>
<keyword evidence="2" id="KW-1133">Transmembrane helix</keyword>
<dbReference type="AlphaFoldDB" id="A0A087A0Q4"/>
<comment type="caution">
    <text evidence="3">The sequence shown here is derived from an EMBL/GenBank/DDBJ whole genome shotgun (WGS) entry which is preliminary data.</text>
</comment>